<evidence type="ECO:0000256" key="10">
    <source>
        <dbReference type="ARBA" id="ARBA00023146"/>
    </source>
</evidence>
<name>A0A9W7BJN2_9STRA</name>
<dbReference type="GO" id="GO:0005524">
    <property type="term" value="F:ATP binding"/>
    <property type="evidence" value="ECO:0007669"/>
    <property type="project" value="UniProtKB-KW"/>
</dbReference>
<feature type="binding site" evidence="16">
    <location>
        <position position="357"/>
    </location>
    <ligand>
        <name>L-serine</name>
        <dbReference type="ChEBI" id="CHEBI:33384"/>
    </ligand>
</feature>
<evidence type="ECO:0000256" key="19">
    <source>
        <dbReference type="SAM" id="MobiDB-lite"/>
    </source>
</evidence>
<dbReference type="InterPro" id="IPR006195">
    <property type="entry name" value="aa-tRNA-synth_II"/>
</dbReference>
<evidence type="ECO:0000313" key="22">
    <source>
        <dbReference type="Proteomes" id="UP001165160"/>
    </source>
</evidence>
<feature type="binding site" evidence="16">
    <location>
        <position position="326"/>
    </location>
    <ligand>
        <name>L-serine</name>
        <dbReference type="ChEBI" id="CHEBI:33384"/>
    </ligand>
</feature>
<comment type="similarity">
    <text evidence="3">Belongs to the class-II aminoacyl-tRNA synthetase family. Type-1 seryl-tRNA synthetase subfamily.</text>
</comment>
<keyword evidence="9" id="KW-0648">Protein biosynthesis</keyword>
<feature type="binding site" evidence="17">
    <location>
        <begin position="357"/>
        <end position="359"/>
    </location>
    <ligand>
        <name>ATP</name>
        <dbReference type="ChEBI" id="CHEBI:30616"/>
    </ligand>
</feature>
<gene>
    <name evidence="21" type="ORF">TrVE_jg3795</name>
</gene>
<evidence type="ECO:0000256" key="9">
    <source>
        <dbReference type="ARBA" id="ARBA00022917"/>
    </source>
</evidence>
<dbReference type="SUPFAM" id="SSF55681">
    <property type="entry name" value="Class II aaRS and biotin synthetases"/>
    <property type="match status" value="1"/>
</dbReference>
<dbReference type="GO" id="GO:0004828">
    <property type="term" value="F:serine-tRNA ligase activity"/>
    <property type="evidence" value="ECO:0007669"/>
    <property type="project" value="UniProtKB-EC"/>
</dbReference>
<accession>A0A9W7BJN2</accession>
<evidence type="ECO:0000256" key="2">
    <source>
        <dbReference type="ARBA" id="ARBA00005045"/>
    </source>
</evidence>
<dbReference type="SUPFAM" id="SSF46589">
    <property type="entry name" value="tRNA-binding arm"/>
    <property type="match status" value="1"/>
</dbReference>
<sequence>MILATHTSRVSSFLPTIATASRTANRAAHRSIYQKTVFNSVEGAQTAKLHDEAKEPQEEPVPSEPMPPRLMRKGTDLEATSGTLNQIAASLDLYSSHLTSRKFPTTSLQRIQTLNTSRKSLQGSRDENLGAAKKLSGEIGKIMKSGGDASAVEEIKAKVEAAKGTAEKFSSELGEVEAELSELISALPNLLDDSVPTGPDESQNEVISTWGSPSSLPAKLNWSPTFTPKWHDDVALSLSGWLSPSAVKMSGSRFASLSSSCASLERALSNFFLDELSKSGYTEVSVPSIVGSPALTNTGQLPKFEEDLFKIHDFECNGDAAYLIPTAEVPITNLHSSETFKSEDLPKRYAGLTDCYRKEAGSYGRDSRGLIRLHQFKKVEMVTICHPDSGEDEHQKMVNTAEGLLQKLEIPYRKVLLCSGDTGFSAQKCYDLEAYLPSTDSYREISSISSTGDFQSQRAGIKFKEGKKKGFCYTLNGSGLAVGRALVAVLENYQMEDGRVKVPEVLKGYMGGKEYLE</sequence>
<dbReference type="Pfam" id="PF00587">
    <property type="entry name" value="tRNA-synt_2b"/>
    <property type="match status" value="1"/>
</dbReference>
<organism evidence="21 22">
    <name type="scientific">Triparma verrucosa</name>
    <dbReference type="NCBI Taxonomy" id="1606542"/>
    <lineage>
        <taxon>Eukaryota</taxon>
        <taxon>Sar</taxon>
        <taxon>Stramenopiles</taxon>
        <taxon>Ochrophyta</taxon>
        <taxon>Bolidophyceae</taxon>
        <taxon>Parmales</taxon>
        <taxon>Triparmaceae</taxon>
        <taxon>Triparma</taxon>
    </lineage>
</organism>
<evidence type="ECO:0000256" key="6">
    <source>
        <dbReference type="ARBA" id="ARBA00022598"/>
    </source>
</evidence>
<evidence type="ECO:0000256" key="17">
    <source>
        <dbReference type="PIRSR" id="PIRSR001529-2"/>
    </source>
</evidence>
<keyword evidence="8 17" id="KW-0067">ATP-binding</keyword>
<dbReference type="PROSITE" id="PS50862">
    <property type="entry name" value="AA_TRNA_LIGASE_II"/>
    <property type="match status" value="1"/>
</dbReference>
<evidence type="ECO:0000256" key="1">
    <source>
        <dbReference type="ARBA" id="ARBA00004496"/>
    </source>
</evidence>
<dbReference type="NCBIfam" id="TIGR00414">
    <property type="entry name" value="serS"/>
    <property type="match status" value="1"/>
</dbReference>
<keyword evidence="18" id="KW-0175">Coiled coil</keyword>
<comment type="subcellular location">
    <subcellularLocation>
        <location evidence="1">Cytoplasm</location>
    </subcellularLocation>
</comment>
<evidence type="ECO:0000256" key="4">
    <source>
        <dbReference type="ARBA" id="ARBA00012840"/>
    </source>
</evidence>
<feature type="binding site" evidence="16">
    <location>
        <position position="476"/>
    </location>
    <ligand>
        <name>L-serine</name>
        <dbReference type="ChEBI" id="CHEBI:33384"/>
    </ligand>
</feature>
<dbReference type="InterPro" id="IPR045864">
    <property type="entry name" value="aa-tRNA-synth_II/BPL/LPL"/>
</dbReference>
<evidence type="ECO:0000256" key="13">
    <source>
        <dbReference type="ARBA" id="ARBA00039158"/>
    </source>
</evidence>
<feature type="domain" description="Aminoacyl-transfer RNA synthetases class-II family profile" evidence="20">
    <location>
        <begin position="264"/>
        <end position="503"/>
    </location>
</feature>
<evidence type="ECO:0000313" key="21">
    <source>
        <dbReference type="EMBL" id="GMH88239.1"/>
    </source>
</evidence>
<dbReference type="PANTHER" id="PTHR43697">
    <property type="entry name" value="SERYL-TRNA SYNTHETASE"/>
    <property type="match status" value="1"/>
</dbReference>
<evidence type="ECO:0000256" key="3">
    <source>
        <dbReference type="ARBA" id="ARBA00010728"/>
    </source>
</evidence>
<dbReference type="GO" id="GO:0006434">
    <property type="term" value="P:seryl-tRNA aminoacylation"/>
    <property type="evidence" value="ECO:0007669"/>
    <property type="project" value="InterPro"/>
</dbReference>
<dbReference type="Gene3D" id="1.10.287.40">
    <property type="entry name" value="Serine-tRNA synthetase, tRNA binding domain"/>
    <property type="match status" value="1"/>
</dbReference>
<dbReference type="AlphaFoldDB" id="A0A9W7BJN2"/>
<keyword evidence="7" id="KW-0547">Nucleotide-binding</keyword>
<comment type="catalytic activity">
    <reaction evidence="15">
        <text>tRNA(Ser) + L-serine + ATP = L-seryl-tRNA(Ser) + AMP + diphosphate + H(+)</text>
        <dbReference type="Rhea" id="RHEA:12292"/>
        <dbReference type="Rhea" id="RHEA-COMP:9669"/>
        <dbReference type="Rhea" id="RHEA-COMP:9703"/>
        <dbReference type="ChEBI" id="CHEBI:15378"/>
        <dbReference type="ChEBI" id="CHEBI:30616"/>
        <dbReference type="ChEBI" id="CHEBI:33019"/>
        <dbReference type="ChEBI" id="CHEBI:33384"/>
        <dbReference type="ChEBI" id="CHEBI:78442"/>
        <dbReference type="ChEBI" id="CHEBI:78533"/>
        <dbReference type="ChEBI" id="CHEBI:456215"/>
        <dbReference type="EC" id="6.1.1.11"/>
    </reaction>
</comment>
<dbReference type="Proteomes" id="UP001165160">
    <property type="component" value="Unassembled WGS sequence"/>
</dbReference>
<dbReference type="Pfam" id="PF02403">
    <property type="entry name" value="Seryl_tRNA_N"/>
    <property type="match status" value="1"/>
</dbReference>
<evidence type="ECO:0000256" key="11">
    <source>
        <dbReference type="ARBA" id="ARBA00031113"/>
    </source>
</evidence>
<feature type="coiled-coil region" evidence="18">
    <location>
        <begin position="152"/>
        <end position="186"/>
    </location>
</feature>
<dbReference type="Gene3D" id="3.30.930.10">
    <property type="entry name" value="Bira Bifunctional Protein, Domain 2"/>
    <property type="match status" value="1"/>
</dbReference>
<dbReference type="InterPro" id="IPR010978">
    <property type="entry name" value="tRNA-bd_arm"/>
</dbReference>
<evidence type="ECO:0000256" key="14">
    <source>
        <dbReference type="ARBA" id="ARBA00047929"/>
    </source>
</evidence>
<evidence type="ECO:0000256" key="7">
    <source>
        <dbReference type="ARBA" id="ARBA00022741"/>
    </source>
</evidence>
<proteinExistence type="inferred from homology"/>
<feature type="binding site" evidence="16">
    <location>
        <position position="380"/>
    </location>
    <ligand>
        <name>L-serine</name>
        <dbReference type="ChEBI" id="CHEBI:33384"/>
    </ligand>
</feature>
<evidence type="ECO:0000256" key="15">
    <source>
        <dbReference type="ARBA" id="ARBA00048823"/>
    </source>
</evidence>
<protein>
    <recommendedName>
        <fullName evidence="13">Serine--tRNA ligase</fullName>
        <ecNumber evidence="4">6.1.1.11</ecNumber>
    </recommendedName>
    <alternativeName>
        <fullName evidence="11">Seryl-tRNA synthetase</fullName>
    </alternativeName>
    <alternativeName>
        <fullName evidence="12">Seryl-tRNA(Ser/Sec) synthetase</fullName>
    </alternativeName>
</protein>
<dbReference type="EC" id="6.1.1.11" evidence="4"/>
<evidence type="ECO:0000256" key="18">
    <source>
        <dbReference type="SAM" id="Coils"/>
    </source>
</evidence>
<keyword evidence="6" id="KW-0436">Ligase</keyword>
<feature type="binding site" evidence="17">
    <location>
        <begin position="444"/>
        <end position="447"/>
    </location>
    <ligand>
        <name>ATP</name>
        <dbReference type="ChEBI" id="CHEBI:30616"/>
    </ligand>
</feature>
<evidence type="ECO:0000256" key="16">
    <source>
        <dbReference type="PIRSR" id="PIRSR001529-1"/>
    </source>
</evidence>
<dbReference type="InterPro" id="IPR002317">
    <property type="entry name" value="Ser-tRNA-ligase_type_1"/>
</dbReference>
<evidence type="ECO:0000256" key="12">
    <source>
        <dbReference type="ARBA" id="ARBA00033352"/>
    </source>
</evidence>
<evidence type="ECO:0000256" key="5">
    <source>
        <dbReference type="ARBA" id="ARBA00022490"/>
    </source>
</evidence>
<dbReference type="EMBL" id="BRXX01000080">
    <property type="protein sequence ID" value="GMH88239.1"/>
    <property type="molecule type" value="Genomic_DNA"/>
</dbReference>
<dbReference type="InterPro" id="IPR002314">
    <property type="entry name" value="aa-tRNA-synt_IIb"/>
</dbReference>
<evidence type="ECO:0000256" key="8">
    <source>
        <dbReference type="ARBA" id="ARBA00022840"/>
    </source>
</evidence>
<dbReference type="InterPro" id="IPR015866">
    <property type="entry name" value="Ser-tRNA-synth_1_N"/>
</dbReference>
<keyword evidence="10" id="KW-0030">Aminoacyl-tRNA synthetase</keyword>
<dbReference type="GO" id="GO:0005737">
    <property type="term" value="C:cytoplasm"/>
    <property type="evidence" value="ECO:0007669"/>
    <property type="project" value="UniProtKB-SubCell"/>
</dbReference>
<feature type="region of interest" description="Disordered" evidence="19">
    <location>
        <begin position="49"/>
        <end position="73"/>
    </location>
</feature>
<keyword evidence="22" id="KW-1185">Reference proteome</keyword>
<comment type="pathway">
    <text evidence="2">Aminoacyl-tRNA biosynthesis; selenocysteinyl-tRNA(Sec) biosynthesis; L-seryl-tRNA(Sec) from L-serine and tRNA(Sec): step 1/1.</text>
</comment>
<reference evidence="22" key="1">
    <citation type="journal article" date="2023" name="Commun. Biol.">
        <title>Genome analysis of Parmales, the sister group of diatoms, reveals the evolutionary specialization of diatoms from phago-mixotrophs to photoautotrophs.</title>
        <authorList>
            <person name="Ban H."/>
            <person name="Sato S."/>
            <person name="Yoshikawa S."/>
            <person name="Yamada K."/>
            <person name="Nakamura Y."/>
            <person name="Ichinomiya M."/>
            <person name="Sato N."/>
            <person name="Blanc-Mathieu R."/>
            <person name="Endo H."/>
            <person name="Kuwata A."/>
            <person name="Ogata H."/>
        </authorList>
    </citation>
    <scope>NUCLEOTIDE SEQUENCE [LARGE SCALE GENOMIC DNA]</scope>
    <source>
        <strain evidence="22">NIES 3699</strain>
    </source>
</reference>
<comment type="caution">
    <text evidence="21">The sequence shown here is derived from an EMBL/GenBank/DDBJ whole genome shotgun (WGS) entry which is preliminary data.</text>
</comment>
<dbReference type="InterPro" id="IPR042103">
    <property type="entry name" value="SerRS_1_N_sf"/>
</dbReference>
<dbReference type="PANTHER" id="PTHR43697:SF1">
    <property type="entry name" value="SERINE--TRNA LIGASE"/>
    <property type="match status" value="1"/>
</dbReference>
<keyword evidence="5" id="KW-0963">Cytoplasm</keyword>
<evidence type="ECO:0000259" key="20">
    <source>
        <dbReference type="PROSITE" id="PS50862"/>
    </source>
</evidence>
<comment type="catalytic activity">
    <reaction evidence="14">
        <text>tRNA(Sec) + L-serine + ATP = L-seryl-tRNA(Sec) + AMP + diphosphate + H(+)</text>
        <dbReference type="Rhea" id="RHEA:42580"/>
        <dbReference type="Rhea" id="RHEA-COMP:9742"/>
        <dbReference type="Rhea" id="RHEA-COMP:10128"/>
        <dbReference type="ChEBI" id="CHEBI:15378"/>
        <dbReference type="ChEBI" id="CHEBI:30616"/>
        <dbReference type="ChEBI" id="CHEBI:33019"/>
        <dbReference type="ChEBI" id="CHEBI:33384"/>
        <dbReference type="ChEBI" id="CHEBI:78442"/>
        <dbReference type="ChEBI" id="CHEBI:78533"/>
        <dbReference type="ChEBI" id="CHEBI:456215"/>
        <dbReference type="EC" id="6.1.1.11"/>
    </reaction>
</comment>
<dbReference type="PRINTS" id="PR00981">
    <property type="entry name" value="TRNASYNTHSER"/>
</dbReference>
<dbReference type="PIRSF" id="PIRSF001529">
    <property type="entry name" value="Ser-tRNA-synth_IIa"/>
    <property type="match status" value="1"/>
</dbReference>